<protein>
    <submittedName>
        <fullName evidence="1">7785_t:CDS:1</fullName>
    </submittedName>
</protein>
<proteinExistence type="predicted"/>
<name>A0ACA9QGV4_9GLOM</name>
<reference evidence="1" key="1">
    <citation type="submission" date="2021-06" db="EMBL/GenBank/DDBJ databases">
        <authorList>
            <person name="Kallberg Y."/>
            <person name="Tangrot J."/>
            <person name="Rosling A."/>
        </authorList>
    </citation>
    <scope>NUCLEOTIDE SEQUENCE</scope>
    <source>
        <strain evidence="1">28 12/20/2015</strain>
    </source>
</reference>
<dbReference type="EMBL" id="CAJVPW010039413">
    <property type="protein sequence ID" value="CAG8744049.1"/>
    <property type="molecule type" value="Genomic_DNA"/>
</dbReference>
<dbReference type="Proteomes" id="UP000789366">
    <property type="component" value="Unassembled WGS sequence"/>
</dbReference>
<organism evidence="1 2">
    <name type="scientific">Cetraspora pellucida</name>
    <dbReference type="NCBI Taxonomy" id="1433469"/>
    <lineage>
        <taxon>Eukaryota</taxon>
        <taxon>Fungi</taxon>
        <taxon>Fungi incertae sedis</taxon>
        <taxon>Mucoromycota</taxon>
        <taxon>Glomeromycotina</taxon>
        <taxon>Glomeromycetes</taxon>
        <taxon>Diversisporales</taxon>
        <taxon>Gigasporaceae</taxon>
        <taxon>Cetraspora</taxon>
    </lineage>
</organism>
<comment type="caution">
    <text evidence="1">The sequence shown here is derived from an EMBL/GenBank/DDBJ whole genome shotgun (WGS) entry which is preliminary data.</text>
</comment>
<keyword evidence="2" id="KW-1185">Reference proteome</keyword>
<evidence type="ECO:0000313" key="1">
    <source>
        <dbReference type="EMBL" id="CAG8744049.1"/>
    </source>
</evidence>
<sequence length="101" mass="11867">NNQKVGLQVAREIALNKNRESPLRYVKSIGRWCKICSKEKQKNIDPKYKLSNLLTAIKIAHTHRSKYFSSSYVDNLSSFLWECSEEHRWITLLANIKNRDT</sequence>
<gene>
    <name evidence="1" type="ORF">SPELUC_LOCUS14009</name>
</gene>
<evidence type="ECO:0000313" key="2">
    <source>
        <dbReference type="Proteomes" id="UP000789366"/>
    </source>
</evidence>
<accession>A0ACA9QGV4</accession>
<feature type="non-terminal residue" evidence="1">
    <location>
        <position position="1"/>
    </location>
</feature>